<reference evidence="2" key="1">
    <citation type="journal article" date="2024" name="Proc. Natl. Acad. Sci. U.S.A.">
        <title>Extraordinary preservation of gene collinearity over three hundred million years revealed in homosporous lycophytes.</title>
        <authorList>
            <person name="Li C."/>
            <person name="Wickell D."/>
            <person name="Kuo L.Y."/>
            <person name="Chen X."/>
            <person name="Nie B."/>
            <person name="Liao X."/>
            <person name="Peng D."/>
            <person name="Ji J."/>
            <person name="Jenkins J."/>
            <person name="Williams M."/>
            <person name="Shu S."/>
            <person name="Plott C."/>
            <person name="Barry K."/>
            <person name="Rajasekar S."/>
            <person name="Grimwood J."/>
            <person name="Han X."/>
            <person name="Sun S."/>
            <person name="Hou Z."/>
            <person name="He W."/>
            <person name="Dai G."/>
            <person name="Sun C."/>
            <person name="Schmutz J."/>
            <person name="Leebens-Mack J.H."/>
            <person name="Li F.W."/>
            <person name="Wang L."/>
        </authorList>
    </citation>
    <scope>NUCLEOTIDE SEQUENCE [LARGE SCALE GENOMIC DNA]</scope>
    <source>
        <strain evidence="2">cv. PW_Plant_1</strain>
    </source>
</reference>
<keyword evidence="2" id="KW-1185">Reference proteome</keyword>
<gene>
    <name evidence="1" type="ORF">O6H91_13G069400</name>
</gene>
<proteinExistence type="predicted"/>
<organism evidence="1 2">
    <name type="scientific">Diphasiastrum complanatum</name>
    <name type="common">Issler's clubmoss</name>
    <name type="synonym">Lycopodium complanatum</name>
    <dbReference type="NCBI Taxonomy" id="34168"/>
    <lineage>
        <taxon>Eukaryota</taxon>
        <taxon>Viridiplantae</taxon>
        <taxon>Streptophyta</taxon>
        <taxon>Embryophyta</taxon>
        <taxon>Tracheophyta</taxon>
        <taxon>Lycopodiopsida</taxon>
        <taxon>Lycopodiales</taxon>
        <taxon>Lycopodiaceae</taxon>
        <taxon>Lycopodioideae</taxon>
        <taxon>Diphasiastrum</taxon>
    </lineage>
</organism>
<dbReference type="EMBL" id="CM055104">
    <property type="protein sequence ID" value="KAJ7533891.1"/>
    <property type="molecule type" value="Genomic_DNA"/>
</dbReference>
<protein>
    <submittedName>
        <fullName evidence="1">Uncharacterized protein</fullName>
    </submittedName>
</protein>
<evidence type="ECO:0000313" key="2">
    <source>
        <dbReference type="Proteomes" id="UP001162992"/>
    </source>
</evidence>
<comment type="caution">
    <text evidence="1">The sequence shown here is derived from an EMBL/GenBank/DDBJ whole genome shotgun (WGS) entry which is preliminary data.</text>
</comment>
<evidence type="ECO:0000313" key="1">
    <source>
        <dbReference type="EMBL" id="KAJ7533891.1"/>
    </source>
</evidence>
<name>A0ACC2BVT2_DIPCM</name>
<accession>A0ACC2BVT2</accession>
<sequence>MAKRLYQEWQGTNKFFLGGRLIFGPDVRSLGVTFMLIIVPVASFCVFVARHFMNRFHHHSGIAIILVTVVYTFYVLVLLLLTSGRDPGIVPRNAHPPEHEEGFESTMSPSEWSGAQSPQSHFPRMKNVIIKGVTVKVKYCDTCMLYRPPRSSHCSICNNCVEHFDHHCPWVGQCIGLRNYRFFFFFVASATLLCIFVFTMSAIYIKFLMDGKAHTVWRAIRKSPASVILMIYTFSAVWFVGGLTFFHLYLISTNQTTYENFRYRYENKETPYNLGIFNNFCEIFCTIIPPSKINFRAKIGPKALTSGVEDSSLSKSGADIEMDIKSMQYPTAGHVAGNMVGLRQQLSLSQADIENKGESEDVISETLDCTLVEVHDARAAAHPRGSSWGRKSGSWELSPDILALAVGGGGEGNQMKGDNSPPGNR</sequence>
<dbReference type="Proteomes" id="UP001162992">
    <property type="component" value="Chromosome 13"/>
</dbReference>